<feature type="transmembrane region" description="Helical" evidence="1">
    <location>
        <begin position="89"/>
        <end position="106"/>
    </location>
</feature>
<accession>A0A3I5PI41</accession>
<protein>
    <recommendedName>
        <fullName evidence="3">Phage holin family protein</fullName>
    </recommendedName>
</protein>
<keyword evidence="1" id="KW-0812">Transmembrane</keyword>
<name>A0A3I5PI41_SALER</name>
<evidence type="ECO:0000313" key="2">
    <source>
        <dbReference type="EMBL" id="MIT46687.1"/>
    </source>
</evidence>
<dbReference type="RefSeq" id="WP_008784467.1">
    <property type="nucleotide sequence ID" value="NZ_JBPRIK010000005.1"/>
</dbReference>
<dbReference type="Pfam" id="PF16931">
    <property type="entry name" value="Phage_holin_8"/>
    <property type="match status" value="1"/>
</dbReference>
<dbReference type="EMBL" id="RSTW01000035">
    <property type="protein sequence ID" value="MIT46687.1"/>
    <property type="molecule type" value="Genomic_DNA"/>
</dbReference>
<dbReference type="AlphaFoldDB" id="A0A3I5PI41"/>
<gene>
    <name evidence="2" type="ORF">ATQ15_24845</name>
</gene>
<keyword evidence="1" id="KW-1133">Transmembrane helix</keyword>
<dbReference type="InterPro" id="IPR032637">
    <property type="entry name" value="Phage_holin-like"/>
</dbReference>
<evidence type="ECO:0008006" key="3">
    <source>
        <dbReference type="Google" id="ProtNLM"/>
    </source>
</evidence>
<organism evidence="2">
    <name type="scientific">Salmonella enterica</name>
    <name type="common">Salmonella choleraesuis</name>
    <dbReference type="NCBI Taxonomy" id="28901"/>
    <lineage>
        <taxon>Bacteria</taxon>
        <taxon>Pseudomonadati</taxon>
        <taxon>Pseudomonadota</taxon>
        <taxon>Gammaproteobacteria</taxon>
        <taxon>Enterobacterales</taxon>
        <taxon>Enterobacteriaceae</taxon>
        <taxon>Salmonella</taxon>
    </lineage>
</organism>
<dbReference type="Proteomes" id="UP000885418">
    <property type="component" value="Unassembled WGS sequence"/>
</dbReference>
<feature type="transmembrane region" description="Helical" evidence="1">
    <location>
        <begin position="20"/>
        <end position="43"/>
    </location>
</feature>
<feature type="transmembrane region" description="Helical" evidence="1">
    <location>
        <begin position="55"/>
        <end position="77"/>
    </location>
</feature>
<evidence type="ECO:0000256" key="1">
    <source>
        <dbReference type="SAM" id="Phobius"/>
    </source>
</evidence>
<proteinExistence type="predicted"/>
<sequence length="128" mass="12817">MSDPISGTGLAGGVLTGASVYGFLSGTDYGVVFGAFAGAVFYIATTADLSAARRLAYFLVSYIAGILCSGLVGSKLAQVTGYSDKPLDAIGAVIVSALAVKILTFLNNQDVGSLVALITRRGGSGGTK</sequence>
<comment type="caution">
    <text evidence="2">The sequence shown here is derived from an EMBL/GenBank/DDBJ whole genome shotgun (WGS) entry which is preliminary data.</text>
</comment>
<reference evidence="2" key="1">
    <citation type="submission" date="2018-07" db="EMBL/GenBank/DDBJ databases">
        <authorList>
            <consortium name="GenomeTrakr network: Whole genome sequencing for foodborne pathogen traceback"/>
        </authorList>
    </citation>
    <scope>NUCLEOTIDE SEQUENCE [LARGE SCALE GENOMIC DNA]</scope>
    <source>
        <strain evidence="2">CFSAN034452</strain>
    </source>
</reference>
<keyword evidence="1" id="KW-0472">Membrane</keyword>